<accession>A0A1D2MF49</accession>
<organism evidence="2 3">
    <name type="scientific">Orchesella cincta</name>
    <name type="common">Springtail</name>
    <name type="synonym">Podura cincta</name>
    <dbReference type="NCBI Taxonomy" id="48709"/>
    <lineage>
        <taxon>Eukaryota</taxon>
        <taxon>Metazoa</taxon>
        <taxon>Ecdysozoa</taxon>
        <taxon>Arthropoda</taxon>
        <taxon>Hexapoda</taxon>
        <taxon>Collembola</taxon>
        <taxon>Entomobryomorpha</taxon>
        <taxon>Entomobryoidea</taxon>
        <taxon>Orchesellidae</taxon>
        <taxon>Orchesellinae</taxon>
        <taxon>Orchesella</taxon>
    </lineage>
</organism>
<keyword evidence="3" id="KW-1185">Reference proteome</keyword>
<evidence type="ECO:0000313" key="3">
    <source>
        <dbReference type="Proteomes" id="UP000094527"/>
    </source>
</evidence>
<name>A0A1D2MF49_ORCCI</name>
<feature type="chain" id="PRO_5008903918" evidence="1">
    <location>
        <begin position="29"/>
        <end position="87"/>
    </location>
</feature>
<comment type="caution">
    <text evidence="2">The sequence shown here is derived from an EMBL/GenBank/DDBJ whole genome shotgun (WGS) entry which is preliminary data.</text>
</comment>
<protein>
    <submittedName>
        <fullName evidence="2">Uncharacterized protein</fullName>
    </submittedName>
</protein>
<gene>
    <name evidence="2" type="ORF">Ocin01_15062</name>
</gene>
<feature type="signal peptide" evidence="1">
    <location>
        <begin position="1"/>
        <end position="28"/>
    </location>
</feature>
<proteinExistence type="predicted"/>
<dbReference type="Proteomes" id="UP000094527">
    <property type="component" value="Unassembled WGS sequence"/>
</dbReference>
<sequence>MASIGLSNLFLLWSSALFLLILIQNSNSAVVKESVCAYVARIADPCPSARHSHCNELCLAVAKRGACEANKCRCYGCNPGVPLLGSS</sequence>
<dbReference type="EMBL" id="LJIJ01001474">
    <property type="protein sequence ID" value="ODM91625.1"/>
    <property type="molecule type" value="Genomic_DNA"/>
</dbReference>
<dbReference type="AlphaFoldDB" id="A0A1D2MF49"/>
<reference evidence="2 3" key="1">
    <citation type="journal article" date="2016" name="Genome Biol. Evol.">
        <title>Gene Family Evolution Reflects Adaptation to Soil Environmental Stressors in the Genome of the Collembolan Orchesella cincta.</title>
        <authorList>
            <person name="Faddeeva-Vakhrusheva A."/>
            <person name="Derks M.F."/>
            <person name="Anvar S.Y."/>
            <person name="Agamennone V."/>
            <person name="Suring W."/>
            <person name="Smit S."/>
            <person name="van Straalen N.M."/>
            <person name="Roelofs D."/>
        </authorList>
    </citation>
    <scope>NUCLEOTIDE SEQUENCE [LARGE SCALE GENOMIC DNA]</scope>
    <source>
        <tissue evidence="2">Mixed pool</tissue>
    </source>
</reference>
<keyword evidence="1" id="KW-0732">Signal</keyword>
<evidence type="ECO:0000313" key="2">
    <source>
        <dbReference type="EMBL" id="ODM91625.1"/>
    </source>
</evidence>
<evidence type="ECO:0000256" key="1">
    <source>
        <dbReference type="SAM" id="SignalP"/>
    </source>
</evidence>